<protein>
    <submittedName>
        <fullName evidence="3">CoA transferase</fullName>
    </submittedName>
</protein>
<dbReference type="Gene3D" id="3.30.1540.10">
    <property type="entry name" value="formyl-coa transferase, domain 3"/>
    <property type="match status" value="1"/>
</dbReference>
<dbReference type="Pfam" id="PF02515">
    <property type="entry name" value="CoA_transf_3"/>
    <property type="match status" value="1"/>
</dbReference>
<dbReference type="Proteomes" id="UP001500449">
    <property type="component" value="Unassembled WGS sequence"/>
</dbReference>
<feature type="compositionally biased region" description="Basic residues" evidence="2">
    <location>
        <begin position="1"/>
        <end position="14"/>
    </location>
</feature>
<dbReference type="EMBL" id="BAAAQK010000028">
    <property type="protein sequence ID" value="GAA1877087.1"/>
    <property type="molecule type" value="Genomic_DNA"/>
</dbReference>
<sequence length="466" mass="48983">MSVGAHRARRPRRRTPQDRGSGSSRVPIPCPTREAAPLSGPLSDPALDPVAGTRPGQLGDIVVVDLSRALAGPQATMMLGDLGARIVKIENPRSGDDTRGWGPPFVGDGERESTYFLSANRNKQSLALDLKSGDGKAALTELVRRADVLVENFRTGVLDRLGFPVERLHEINPRLIVLSISGFGHDGPEGGRSGYDQIAQGEAGLMSVTGSGPDDPQRVGVPIADLLAGMFGAYGVLAALHERERTGVGQVVRTSLLAAVVGVHGFQGTAWTVAGEAGAARGNHHPSISPYGLFRCLGGAVQISCGSEGLWRRLCAEFDLDPEAEGMRTNADRVGHPDLVRSTVEKAFAGDAPDALLARLAGAGVPAGRVRSIDEVYAWEQTASQGLLVDVDHATLGRLTLPGPPLRFFDGAGAERPRRRHDAPPTLDQHGESLRRELGLPAERPTADPATAADPAPAGTAPEAGR</sequence>
<dbReference type="InterPro" id="IPR044855">
    <property type="entry name" value="CoA-Trfase_III_dom3_sf"/>
</dbReference>
<evidence type="ECO:0000313" key="3">
    <source>
        <dbReference type="EMBL" id="GAA1877087.1"/>
    </source>
</evidence>
<dbReference type="InterPro" id="IPR003673">
    <property type="entry name" value="CoA-Trfase_fam_III"/>
</dbReference>
<comment type="caution">
    <text evidence="3">The sequence shown here is derived from an EMBL/GenBank/DDBJ whole genome shotgun (WGS) entry which is preliminary data.</text>
</comment>
<feature type="compositionally biased region" description="Basic and acidic residues" evidence="2">
    <location>
        <begin position="429"/>
        <end position="438"/>
    </location>
</feature>
<reference evidence="3 4" key="1">
    <citation type="journal article" date="2019" name="Int. J. Syst. Evol. Microbiol.">
        <title>The Global Catalogue of Microorganisms (GCM) 10K type strain sequencing project: providing services to taxonomists for standard genome sequencing and annotation.</title>
        <authorList>
            <consortium name="The Broad Institute Genomics Platform"/>
            <consortium name="The Broad Institute Genome Sequencing Center for Infectious Disease"/>
            <person name="Wu L."/>
            <person name="Ma J."/>
        </authorList>
    </citation>
    <scope>NUCLEOTIDE SEQUENCE [LARGE SCALE GENOMIC DNA]</scope>
    <source>
        <strain evidence="3 4">JCM 16009</strain>
    </source>
</reference>
<evidence type="ECO:0000256" key="1">
    <source>
        <dbReference type="ARBA" id="ARBA00022679"/>
    </source>
</evidence>
<feature type="region of interest" description="Disordered" evidence="2">
    <location>
        <begin position="1"/>
        <end position="54"/>
    </location>
</feature>
<dbReference type="PANTHER" id="PTHR48207:SF3">
    <property type="entry name" value="SUCCINATE--HYDROXYMETHYLGLUTARATE COA-TRANSFERASE"/>
    <property type="match status" value="1"/>
</dbReference>
<feature type="compositionally biased region" description="Low complexity" evidence="2">
    <location>
        <begin position="441"/>
        <end position="466"/>
    </location>
</feature>
<dbReference type="Gene3D" id="3.40.50.10540">
    <property type="entry name" value="Crotonobetainyl-coa:carnitine coa-transferase, domain 1"/>
    <property type="match status" value="1"/>
</dbReference>
<dbReference type="InterPro" id="IPR050483">
    <property type="entry name" value="CoA-transferase_III_domain"/>
</dbReference>
<evidence type="ECO:0000256" key="2">
    <source>
        <dbReference type="SAM" id="MobiDB-lite"/>
    </source>
</evidence>
<dbReference type="PANTHER" id="PTHR48207">
    <property type="entry name" value="SUCCINATE--HYDROXYMETHYLGLUTARATE COA-TRANSFERASE"/>
    <property type="match status" value="1"/>
</dbReference>
<dbReference type="GO" id="GO:0016740">
    <property type="term" value="F:transferase activity"/>
    <property type="evidence" value="ECO:0007669"/>
    <property type="project" value="UniProtKB-KW"/>
</dbReference>
<dbReference type="InterPro" id="IPR023606">
    <property type="entry name" value="CoA-Trfase_III_dom_1_sf"/>
</dbReference>
<dbReference type="SUPFAM" id="SSF89796">
    <property type="entry name" value="CoA-transferase family III (CaiB/BaiF)"/>
    <property type="match status" value="1"/>
</dbReference>
<evidence type="ECO:0000313" key="4">
    <source>
        <dbReference type="Proteomes" id="UP001500449"/>
    </source>
</evidence>
<accession>A0ABN2NNH2</accession>
<organism evidence="3 4">
    <name type="scientific">Pseudonocardia ailaonensis</name>
    <dbReference type="NCBI Taxonomy" id="367279"/>
    <lineage>
        <taxon>Bacteria</taxon>
        <taxon>Bacillati</taxon>
        <taxon>Actinomycetota</taxon>
        <taxon>Actinomycetes</taxon>
        <taxon>Pseudonocardiales</taxon>
        <taxon>Pseudonocardiaceae</taxon>
        <taxon>Pseudonocardia</taxon>
    </lineage>
</organism>
<name>A0ABN2NNH2_9PSEU</name>
<keyword evidence="4" id="KW-1185">Reference proteome</keyword>
<proteinExistence type="predicted"/>
<gene>
    <name evidence="3" type="ORF">GCM10009836_68130</name>
</gene>
<feature type="region of interest" description="Disordered" evidence="2">
    <location>
        <begin position="406"/>
        <end position="466"/>
    </location>
</feature>
<keyword evidence="1 3" id="KW-0808">Transferase</keyword>